<keyword evidence="3" id="KW-1185">Reference proteome</keyword>
<dbReference type="AlphaFoldDB" id="A0AA36DNV3"/>
<evidence type="ECO:0000256" key="1">
    <source>
        <dbReference type="SAM" id="Coils"/>
    </source>
</evidence>
<proteinExistence type="predicted"/>
<feature type="coiled-coil region" evidence="1">
    <location>
        <begin position="158"/>
        <end position="185"/>
    </location>
</feature>
<feature type="coiled-coil region" evidence="1">
    <location>
        <begin position="22"/>
        <end position="115"/>
    </location>
</feature>
<protein>
    <submittedName>
        <fullName evidence="2">Uncharacterized protein</fullName>
    </submittedName>
</protein>
<dbReference type="SUPFAM" id="SSF90257">
    <property type="entry name" value="Myosin rod fragments"/>
    <property type="match status" value="1"/>
</dbReference>
<evidence type="ECO:0000313" key="3">
    <source>
        <dbReference type="Proteomes" id="UP001176961"/>
    </source>
</evidence>
<sequence length="198" mass="22943">MREATYPADIGFFPPGSYHFFQNQLSESMREADERYESLRIKSKWKSFSEKARVQAETDLTRAMTELNDLQSLRTESKHRRKLAVNQLRDQANRLQQYCEENELLTAKVSKLTLKLKKAIKACEADVDRTNNLLKKVASFDMTIVELNEANEESNKIRASLASNLRKTEDELAELLESQEDYKLAVEKSEKVSENLFL</sequence>
<dbReference type="Proteomes" id="UP001176961">
    <property type="component" value="Unassembled WGS sequence"/>
</dbReference>
<name>A0AA36DNV3_CYLNA</name>
<accession>A0AA36DNV3</accession>
<dbReference type="EMBL" id="CATQJL010000001">
    <property type="protein sequence ID" value="CAJ0591116.1"/>
    <property type="molecule type" value="Genomic_DNA"/>
</dbReference>
<keyword evidence="1" id="KW-0175">Coiled coil</keyword>
<comment type="caution">
    <text evidence="2">The sequence shown here is derived from an EMBL/GenBank/DDBJ whole genome shotgun (WGS) entry which is preliminary data.</text>
</comment>
<gene>
    <name evidence="2" type="ORF">CYNAS_LOCUS3099</name>
</gene>
<reference evidence="2" key="1">
    <citation type="submission" date="2023-07" db="EMBL/GenBank/DDBJ databases">
        <authorList>
            <consortium name="CYATHOMIX"/>
        </authorList>
    </citation>
    <scope>NUCLEOTIDE SEQUENCE</scope>
    <source>
        <strain evidence="2">N/A</strain>
    </source>
</reference>
<organism evidence="2 3">
    <name type="scientific">Cylicocyclus nassatus</name>
    <name type="common">Nematode worm</name>
    <dbReference type="NCBI Taxonomy" id="53992"/>
    <lineage>
        <taxon>Eukaryota</taxon>
        <taxon>Metazoa</taxon>
        <taxon>Ecdysozoa</taxon>
        <taxon>Nematoda</taxon>
        <taxon>Chromadorea</taxon>
        <taxon>Rhabditida</taxon>
        <taxon>Rhabditina</taxon>
        <taxon>Rhabditomorpha</taxon>
        <taxon>Strongyloidea</taxon>
        <taxon>Strongylidae</taxon>
        <taxon>Cylicocyclus</taxon>
    </lineage>
</organism>
<evidence type="ECO:0000313" key="2">
    <source>
        <dbReference type="EMBL" id="CAJ0591116.1"/>
    </source>
</evidence>